<keyword evidence="5" id="KW-0493">Microtubule</keyword>
<evidence type="ECO:0000256" key="3">
    <source>
        <dbReference type="ARBA" id="ARBA00007429"/>
    </source>
</evidence>
<dbReference type="Pfam" id="PF04880">
    <property type="entry name" value="NUDE_C"/>
    <property type="match status" value="1"/>
</dbReference>
<dbReference type="PANTHER" id="PTHR10921:SF1">
    <property type="entry name" value="NUCLEAR DISTRIBUTION PROTEIN NUDE HOMOLOG"/>
    <property type="match status" value="1"/>
</dbReference>
<comment type="similarity">
    <text evidence="3">Belongs to the nudE family.</text>
</comment>
<dbReference type="SUPFAM" id="SSF57997">
    <property type="entry name" value="Tropomyosin"/>
    <property type="match status" value="1"/>
</dbReference>
<feature type="domain" description="NUDE" evidence="10">
    <location>
        <begin position="133"/>
        <end position="302"/>
    </location>
</feature>
<evidence type="ECO:0000256" key="9">
    <source>
        <dbReference type="SAM" id="MobiDB-lite"/>
    </source>
</evidence>
<evidence type="ECO:0000256" key="5">
    <source>
        <dbReference type="ARBA" id="ARBA00022701"/>
    </source>
</evidence>
<evidence type="ECO:0000256" key="6">
    <source>
        <dbReference type="ARBA" id="ARBA00023054"/>
    </source>
</evidence>
<reference evidence="12" key="1">
    <citation type="submission" date="2025-08" db="UniProtKB">
        <authorList>
            <consortium name="RefSeq"/>
        </authorList>
    </citation>
    <scope>IDENTIFICATION</scope>
</reference>
<dbReference type="RefSeq" id="XP_011635838.1">
    <property type="nucleotide sequence ID" value="XM_011637536.2"/>
</dbReference>
<evidence type="ECO:0000256" key="4">
    <source>
        <dbReference type="ARBA" id="ARBA00022490"/>
    </source>
</evidence>
<evidence type="ECO:0000256" key="1">
    <source>
        <dbReference type="ARBA" id="ARBA00004186"/>
    </source>
</evidence>
<dbReference type="GO" id="GO:0005819">
    <property type="term" value="C:spindle"/>
    <property type="evidence" value="ECO:0007669"/>
    <property type="project" value="UniProtKB-SubCell"/>
</dbReference>
<comment type="subcellular location">
    <subcellularLocation>
        <location evidence="2">Cytoplasm</location>
        <location evidence="2">Cytoskeleton</location>
        <location evidence="2">Microtubule organizing center</location>
        <location evidence="2">Centrosome</location>
    </subcellularLocation>
    <subcellularLocation>
        <location evidence="1">Cytoplasm</location>
        <location evidence="1">Cytoskeleton</location>
        <location evidence="1">Spindle</location>
    </subcellularLocation>
</comment>
<dbReference type="OrthoDB" id="5877028at2759"/>
<dbReference type="Proteomes" id="UP000504615">
    <property type="component" value="Unplaced"/>
</dbReference>
<dbReference type="GO" id="GO:0007020">
    <property type="term" value="P:microtubule nucleation"/>
    <property type="evidence" value="ECO:0007669"/>
    <property type="project" value="TreeGrafter"/>
</dbReference>
<evidence type="ECO:0000256" key="7">
    <source>
        <dbReference type="ARBA" id="ARBA00023212"/>
    </source>
</evidence>
<dbReference type="Gene3D" id="6.10.250.1080">
    <property type="match status" value="1"/>
</dbReference>
<dbReference type="PANTHER" id="PTHR10921">
    <property type="entry name" value="NUCLEAR DISTRIBUTION PROTEIN NUDE HOMOLOG 1"/>
    <property type="match status" value="1"/>
</dbReference>
<dbReference type="GeneID" id="105426356"/>
<feature type="compositionally biased region" description="Low complexity" evidence="9">
    <location>
        <begin position="224"/>
        <end position="234"/>
    </location>
</feature>
<dbReference type="GO" id="GO:0007059">
    <property type="term" value="P:chromosome segregation"/>
    <property type="evidence" value="ECO:0007669"/>
    <property type="project" value="TreeGrafter"/>
</dbReference>
<keyword evidence="4" id="KW-0963">Cytoplasm</keyword>
<dbReference type="GO" id="GO:0000776">
    <property type="term" value="C:kinetochore"/>
    <property type="evidence" value="ECO:0007669"/>
    <property type="project" value="TreeGrafter"/>
</dbReference>
<dbReference type="GO" id="GO:0000132">
    <property type="term" value="P:establishment of mitotic spindle orientation"/>
    <property type="evidence" value="ECO:0007669"/>
    <property type="project" value="TreeGrafter"/>
</dbReference>
<feature type="coiled-coil region" evidence="8">
    <location>
        <begin position="23"/>
        <end position="183"/>
    </location>
</feature>
<proteinExistence type="inferred from homology"/>
<accession>A0A6I9W6G9</accession>
<evidence type="ECO:0000256" key="8">
    <source>
        <dbReference type="SAM" id="Coils"/>
    </source>
</evidence>
<dbReference type="GO" id="GO:0005813">
    <property type="term" value="C:centrosome"/>
    <property type="evidence" value="ECO:0007669"/>
    <property type="project" value="UniProtKB-SubCell"/>
</dbReference>
<dbReference type="GO" id="GO:0051642">
    <property type="term" value="P:centrosome localization"/>
    <property type="evidence" value="ECO:0007669"/>
    <property type="project" value="TreeGrafter"/>
</dbReference>
<evidence type="ECO:0000256" key="2">
    <source>
        <dbReference type="ARBA" id="ARBA00004300"/>
    </source>
</evidence>
<dbReference type="GO" id="GO:0047496">
    <property type="term" value="P:vesicle transport along microtubule"/>
    <property type="evidence" value="ECO:0007669"/>
    <property type="project" value="TreeGrafter"/>
</dbReference>
<feature type="region of interest" description="Disordered" evidence="9">
    <location>
        <begin position="208"/>
        <end position="234"/>
    </location>
</feature>
<dbReference type="AlphaFoldDB" id="A0A6I9W6G9"/>
<dbReference type="GO" id="GO:0016477">
    <property type="term" value="P:cell migration"/>
    <property type="evidence" value="ECO:0007669"/>
    <property type="project" value="TreeGrafter"/>
</dbReference>
<dbReference type="GO" id="GO:0005871">
    <property type="term" value="C:kinesin complex"/>
    <property type="evidence" value="ECO:0007669"/>
    <property type="project" value="TreeGrafter"/>
</dbReference>
<evidence type="ECO:0000313" key="11">
    <source>
        <dbReference type="Proteomes" id="UP000504615"/>
    </source>
</evidence>
<dbReference type="InterPro" id="IPR006964">
    <property type="entry name" value="NUDE_dom"/>
</dbReference>
<name>A0A6I9W6G9_9HYME</name>
<dbReference type="CTD" id="39169"/>
<sequence length="316" mass="36660">MMDLDPPEFLSKDEEIQYWMDLANQLLQRKDDVERELEEFQENSQMLEKELETSLEQAEKTNRELRQRNTRLATEVEQLRTRLDQQSADCAMFQGKAQDLQQQHEHLLKYIRELEQKNDDLERAHRINRVTEEEIEAKFNLAIEKNALLESELDEKEGLKVIVQRLMDEVRDLKQEIQVHERHHADNNKSAERVRNSIVDSNKLQAELESNSPASQIVPPTIPPNNTTTSPIKIGHGMVGGVIGNNNNNNMSQPLPPCTRILAMNMIGDLMRKVGALENKLNTCRNAFREDQVRDLYRARRQVRSPASGNNNHIRL</sequence>
<evidence type="ECO:0000259" key="10">
    <source>
        <dbReference type="Pfam" id="PF04880"/>
    </source>
</evidence>
<dbReference type="GO" id="GO:0007100">
    <property type="term" value="P:mitotic centrosome separation"/>
    <property type="evidence" value="ECO:0007669"/>
    <property type="project" value="TreeGrafter"/>
</dbReference>
<evidence type="ECO:0000313" key="12">
    <source>
        <dbReference type="RefSeq" id="XP_011635838.1"/>
    </source>
</evidence>
<keyword evidence="11" id="KW-1185">Reference proteome</keyword>
<dbReference type="GO" id="GO:0005874">
    <property type="term" value="C:microtubule"/>
    <property type="evidence" value="ECO:0007669"/>
    <property type="project" value="UniProtKB-KW"/>
</dbReference>
<organism evidence="11 12">
    <name type="scientific">Pogonomyrmex barbatus</name>
    <name type="common">red harvester ant</name>
    <dbReference type="NCBI Taxonomy" id="144034"/>
    <lineage>
        <taxon>Eukaryota</taxon>
        <taxon>Metazoa</taxon>
        <taxon>Ecdysozoa</taxon>
        <taxon>Arthropoda</taxon>
        <taxon>Hexapoda</taxon>
        <taxon>Insecta</taxon>
        <taxon>Pterygota</taxon>
        <taxon>Neoptera</taxon>
        <taxon>Endopterygota</taxon>
        <taxon>Hymenoptera</taxon>
        <taxon>Apocrita</taxon>
        <taxon>Aculeata</taxon>
        <taxon>Formicoidea</taxon>
        <taxon>Formicidae</taxon>
        <taxon>Myrmicinae</taxon>
        <taxon>Pogonomyrmex</taxon>
    </lineage>
</organism>
<protein>
    <submittedName>
        <fullName evidence="12">Nuclear distribution protein nudE-like 1-B isoform X2</fullName>
    </submittedName>
</protein>
<gene>
    <name evidence="12" type="primary">LOC105426356</name>
</gene>
<keyword evidence="7" id="KW-0206">Cytoskeleton</keyword>
<dbReference type="InterPro" id="IPR033494">
    <property type="entry name" value="NUDE"/>
</dbReference>
<keyword evidence="6 8" id="KW-0175">Coiled coil</keyword>
<dbReference type="GO" id="GO:0008017">
    <property type="term" value="F:microtubule binding"/>
    <property type="evidence" value="ECO:0007669"/>
    <property type="project" value="InterPro"/>
</dbReference>